<sequence>MVLFSAVYSPTRLRAADETSQPGQHHTALSAVTQAHQQPTDQTQPNTESTDIPKTVCCGDFSIDTGLQQPNCPAKPYSKMASMCFPFSSDPKECGGSFANPDVYTSAGLVANGYARFRTHFWIDRALVWLTVLIPVVEALGLIVLHAILGVARCVPRTMQDEADTRHMKDFFDRACGLQLTSNVLKGDVYQTSELSSNLSAVQLQHECYPFILLMVAVAMWLPHYLYHRAVDKTARRDLCLIRSELHSFRRAVGQELNYLQAMSTASMEGVPTTALFSPGSTIPQAQTLPATVVRHATHPGPPAFMQQGPNSGRTTAATVGGTSLLSQTPAPTVIPALQPQTATMVTNRGALLPPTAADPSPTAPALNYGDADFSAPGLLDLPCFHACHADWSLNTYLSAWQNTDFYWRRYLAKHVVLATFQVLTTAIIFLLIGLHKGALFTPLFHCKLGIHGNVVPAVCMLQTTFILNMSFLSWGCFALAGLSLQLAYFYSNFIRIFGTHSGRYFGVTSRPTTFITGLDETGRCFFADYIRLLAYTAFRDTQCEIRNLSVSYSPELYRSDFHFISLLCTENSHLLPDAIHIHFWTERYARLCRRRFRRPYWAMRRGSLGHLVRCEDLSMRFNFSKISVKVEVNDFVYEELAGPPWTDDCSSLVYALSSHPCHAYGAEQTGINSYLGRSSSSNAESGIAVPQIAPWLPDLEL</sequence>
<protein>
    <submittedName>
        <fullName evidence="3">Uncharacterized protein</fullName>
    </submittedName>
</protein>
<feature type="transmembrane region" description="Helical" evidence="2">
    <location>
        <begin position="472"/>
        <end position="491"/>
    </location>
</feature>
<evidence type="ECO:0000256" key="1">
    <source>
        <dbReference type="SAM" id="MobiDB-lite"/>
    </source>
</evidence>
<keyword evidence="2" id="KW-0472">Membrane</keyword>
<proteinExistence type="predicted"/>
<dbReference type="Proteomes" id="UP000286415">
    <property type="component" value="Unassembled WGS sequence"/>
</dbReference>
<keyword evidence="2" id="KW-1133">Transmembrane helix</keyword>
<keyword evidence="4" id="KW-1185">Reference proteome</keyword>
<feature type="transmembrane region" description="Helical" evidence="2">
    <location>
        <begin position="126"/>
        <end position="149"/>
    </location>
</feature>
<evidence type="ECO:0000313" key="4">
    <source>
        <dbReference type="Proteomes" id="UP000286415"/>
    </source>
</evidence>
<dbReference type="EMBL" id="NIRI02000056">
    <property type="protein sequence ID" value="KAG5442768.1"/>
    <property type="molecule type" value="Genomic_DNA"/>
</dbReference>
<gene>
    <name evidence="3" type="ORF">CSKR_202642</name>
</gene>
<dbReference type="AlphaFoldDB" id="A0A8T1M1C7"/>
<organism evidence="3 4">
    <name type="scientific">Clonorchis sinensis</name>
    <name type="common">Chinese liver fluke</name>
    <dbReference type="NCBI Taxonomy" id="79923"/>
    <lineage>
        <taxon>Eukaryota</taxon>
        <taxon>Metazoa</taxon>
        <taxon>Spiralia</taxon>
        <taxon>Lophotrochozoa</taxon>
        <taxon>Platyhelminthes</taxon>
        <taxon>Trematoda</taxon>
        <taxon>Digenea</taxon>
        <taxon>Opisthorchiida</taxon>
        <taxon>Opisthorchiata</taxon>
        <taxon>Opisthorchiidae</taxon>
        <taxon>Clonorchis</taxon>
    </lineage>
</organism>
<dbReference type="OrthoDB" id="5867527at2759"/>
<reference evidence="3 4" key="1">
    <citation type="journal article" date="2018" name="Biotechnol. Adv.">
        <title>Improved genomic resources and new bioinformatic workflow for the carcinogenic parasite Clonorchis sinensis: Biotechnological implications.</title>
        <authorList>
            <person name="Wang D."/>
            <person name="Korhonen P.K."/>
            <person name="Gasser R.B."/>
            <person name="Young N.D."/>
        </authorList>
    </citation>
    <scope>NUCLEOTIDE SEQUENCE [LARGE SCALE GENOMIC DNA]</scope>
    <source>
        <strain evidence="3">Cs-k2</strain>
    </source>
</reference>
<keyword evidence="2" id="KW-0812">Transmembrane</keyword>
<name>A0A8T1M1C7_CLOSI</name>
<feature type="region of interest" description="Disordered" evidence="1">
    <location>
        <begin position="13"/>
        <end position="51"/>
    </location>
</feature>
<feature type="transmembrane region" description="Helical" evidence="2">
    <location>
        <begin position="209"/>
        <end position="227"/>
    </location>
</feature>
<evidence type="ECO:0000313" key="3">
    <source>
        <dbReference type="EMBL" id="KAG5442768.1"/>
    </source>
</evidence>
<reference evidence="3 4" key="2">
    <citation type="journal article" date="2021" name="Genomics">
        <title>High-quality reference genome for Clonorchis sinensis.</title>
        <authorList>
            <person name="Young N.D."/>
            <person name="Stroehlein A.J."/>
            <person name="Kinkar L."/>
            <person name="Wang T."/>
            <person name="Sohn W.M."/>
            <person name="Chang B.C.H."/>
            <person name="Kaur P."/>
            <person name="Weisz D."/>
            <person name="Dudchenko O."/>
            <person name="Aiden E.L."/>
            <person name="Korhonen P.K."/>
            <person name="Gasser R.B."/>
        </authorList>
    </citation>
    <scope>NUCLEOTIDE SEQUENCE [LARGE SCALE GENOMIC DNA]</scope>
    <source>
        <strain evidence="3">Cs-k2</strain>
    </source>
</reference>
<feature type="compositionally biased region" description="Polar residues" evidence="1">
    <location>
        <begin position="30"/>
        <end position="51"/>
    </location>
</feature>
<feature type="transmembrane region" description="Helical" evidence="2">
    <location>
        <begin position="416"/>
        <end position="435"/>
    </location>
</feature>
<evidence type="ECO:0000256" key="2">
    <source>
        <dbReference type="SAM" id="Phobius"/>
    </source>
</evidence>
<accession>A0A8T1M1C7</accession>
<comment type="caution">
    <text evidence="3">The sequence shown here is derived from an EMBL/GenBank/DDBJ whole genome shotgun (WGS) entry which is preliminary data.</text>
</comment>